<evidence type="ECO:0000256" key="12">
    <source>
        <dbReference type="ARBA" id="ARBA00023136"/>
    </source>
</evidence>
<evidence type="ECO:0000256" key="8">
    <source>
        <dbReference type="ARBA" id="ARBA00022801"/>
    </source>
</evidence>
<reference evidence="15 16" key="1">
    <citation type="journal article" date="2016" name="Nat. Commun.">
        <title>Thousands of microbial genomes shed light on interconnected biogeochemical processes in an aquifer system.</title>
        <authorList>
            <person name="Anantharaman K."/>
            <person name="Brown C.T."/>
            <person name="Hug L.A."/>
            <person name="Sharon I."/>
            <person name="Castelle C.J."/>
            <person name="Probst A.J."/>
            <person name="Thomas B.C."/>
            <person name="Singh A."/>
            <person name="Wilkins M.J."/>
            <person name="Karaoz U."/>
            <person name="Brodie E.L."/>
            <person name="Williams K.H."/>
            <person name="Hubbard S.S."/>
            <person name="Banfield J.F."/>
        </authorList>
    </citation>
    <scope>NUCLEOTIDE SEQUENCE [LARGE SCALE GENOMIC DNA]</scope>
</reference>
<dbReference type="GO" id="GO:0005886">
    <property type="term" value="C:plasma membrane"/>
    <property type="evidence" value="ECO:0007669"/>
    <property type="project" value="UniProtKB-SubCell"/>
</dbReference>
<feature type="transmembrane region" description="Helical" evidence="13">
    <location>
        <begin position="173"/>
        <end position="194"/>
    </location>
</feature>
<keyword evidence="7" id="KW-0479">Metal-binding</keyword>
<evidence type="ECO:0000313" key="15">
    <source>
        <dbReference type="EMBL" id="OGZ88830.1"/>
    </source>
</evidence>
<evidence type="ECO:0000256" key="5">
    <source>
        <dbReference type="ARBA" id="ARBA00022670"/>
    </source>
</evidence>
<accession>A0A1G2JRC8</accession>
<evidence type="ECO:0000313" key="16">
    <source>
        <dbReference type="Proteomes" id="UP000178935"/>
    </source>
</evidence>
<comment type="subcellular location">
    <subcellularLocation>
        <location evidence="2">Cell membrane</location>
        <topology evidence="2">Multi-pass membrane protein</topology>
    </subcellularLocation>
</comment>
<evidence type="ECO:0000256" key="2">
    <source>
        <dbReference type="ARBA" id="ARBA00004651"/>
    </source>
</evidence>
<evidence type="ECO:0000256" key="4">
    <source>
        <dbReference type="ARBA" id="ARBA00022475"/>
    </source>
</evidence>
<proteinExistence type="inferred from homology"/>
<dbReference type="EMBL" id="MHPU01000016">
    <property type="protein sequence ID" value="OGZ88830.1"/>
    <property type="molecule type" value="Genomic_DNA"/>
</dbReference>
<dbReference type="InterPro" id="IPR044537">
    <property type="entry name" value="Rip2-like"/>
</dbReference>
<feature type="transmembrane region" description="Helical" evidence="13">
    <location>
        <begin position="124"/>
        <end position="144"/>
    </location>
</feature>
<evidence type="ECO:0000256" key="3">
    <source>
        <dbReference type="ARBA" id="ARBA00007931"/>
    </source>
</evidence>
<evidence type="ECO:0000256" key="6">
    <source>
        <dbReference type="ARBA" id="ARBA00022692"/>
    </source>
</evidence>
<dbReference type="PANTHER" id="PTHR35864">
    <property type="entry name" value="ZINC METALLOPROTEASE MJ0611-RELATED"/>
    <property type="match status" value="1"/>
</dbReference>
<feature type="transmembrane region" description="Helical" evidence="13">
    <location>
        <begin position="50"/>
        <end position="74"/>
    </location>
</feature>
<feature type="transmembrane region" description="Helical" evidence="13">
    <location>
        <begin position="94"/>
        <end position="117"/>
    </location>
</feature>
<dbReference type="GO" id="GO:0046872">
    <property type="term" value="F:metal ion binding"/>
    <property type="evidence" value="ECO:0007669"/>
    <property type="project" value="UniProtKB-KW"/>
</dbReference>
<dbReference type="AlphaFoldDB" id="A0A1G2JRC8"/>
<dbReference type="Proteomes" id="UP000178935">
    <property type="component" value="Unassembled WGS sequence"/>
</dbReference>
<sequence>MEPIIVIFYFIILIFSVILHELAHGYMAFSLGDPTAKYEGRLTFNPIKHLDPFGSVILPLLLFITNVPILIGWAKPVPINPYNFRDQKWGEFKVSIVGPLTNFAIAVIFGLIIRFFYGILPLNLIEFFGIIVNLNLVLAFFNLVPIPPLDGSWILFHFLPDSLFKVKMFLQQYGTVILVFFLFFGGPTVIGYFVNLFSRIIIGI</sequence>
<comment type="cofactor">
    <cofactor evidence="1">
        <name>Zn(2+)</name>
        <dbReference type="ChEBI" id="CHEBI:29105"/>
    </cofactor>
</comment>
<feature type="domain" description="Peptidase M50" evidence="14">
    <location>
        <begin position="123"/>
        <end position="179"/>
    </location>
</feature>
<evidence type="ECO:0000259" key="14">
    <source>
        <dbReference type="Pfam" id="PF02163"/>
    </source>
</evidence>
<keyword evidence="11" id="KW-0482">Metalloprotease</keyword>
<gene>
    <name evidence="15" type="ORF">A2561_05070</name>
</gene>
<evidence type="ECO:0000256" key="1">
    <source>
        <dbReference type="ARBA" id="ARBA00001947"/>
    </source>
</evidence>
<keyword evidence="12 13" id="KW-0472">Membrane</keyword>
<feature type="transmembrane region" description="Helical" evidence="13">
    <location>
        <begin position="6"/>
        <end position="29"/>
    </location>
</feature>
<dbReference type="CDD" id="cd06158">
    <property type="entry name" value="S2P-M50_like_1"/>
    <property type="match status" value="1"/>
</dbReference>
<dbReference type="InterPro" id="IPR008915">
    <property type="entry name" value="Peptidase_M50"/>
</dbReference>
<comment type="caution">
    <text evidence="15">The sequence shown here is derived from an EMBL/GenBank/DDBJ whole genome shotgun (WGS) entry which is preliminary data.</text>
</comment>
<dbReference type="PANTHER" id="PTHR35864:SF1">
    <property type="entry name" value="ZINC METALLOPROTEASE YWHC-RELATED"/>
    <property type="match status" value="1"/>
</dbReference>
<keyword evidence="10 13" id="KW-1133">Transmembrane helix</keyword>
<dbReference type="GO" id="GO:0006508">
    <property type="term" value="P:proteolysis"/>
    <property type="evidence" value="ECO:0007669"/>
    <property type="project" value="UniProtKB-KW"/>
</dbReference>
<keyword evidence="4" id="KW-1003">Cell membrane</keyword>
<protein>
    <recommendedName>
        <fullName evidence="14">Peptidase M50 domain-containing protein</fullName>
    </recommendedName>
</protein>
<evidence type="ECO:0000256" key="13">
    <source>
        <dbReference type="SAM" id="Phobius"/>
    </source>
</evidence>
<keyword evidence="9" id="KW-0862">Zinc</keyword>
<organism evidence="15 16">
    <name type="scientific">Candidatus Staskawiczbacteria bacterium RIFOXYD1_FULL_32_13</name>
    <dbReference type="NCBI Taxonomy" id="1802234"/>
    <lineage>
        <taxon>Bacteria</taxon>
        <taxon>Candidatus Staskawicziibacteriota</taxon>
    </lineage>
</organism>
<keyword evidence="8" id="KW-0378">Hydrolase</keyword>
<name>A0A1G2JRC8_9BACT</name>
<dbReference type="Pfam" id="PF02163">
    <property type="entry name" value="Peptidase_M50"/>
    <property type="match status" value="1"/>
</dbReference>
<keyword evidence="5" id="KW-0645">Protease</keyword>
<evidence type="ECO:0000256" key="11">
    <source>
        <dbReference type="ARBA" id="ARBA00023049"/>
    </source>
</evidence>
<evidence type="ECO:0000256" key="10">
    <source>
        <dbReference type="ARBA" id="ARBA00022989"/>
    </source>
</evidence>
<dbReference type="InterPro" id="IPR052348">
    <property type="entry name" value="Metallopeptidase_M50B"/>
</dbReference>
<evidence type="ECO:0000256" key="9">
    <source>
        <dbReference type="ARBA" id="ARBA00022833"/>
    </source>
</evidence>
<dbReference type="GO" id="GO:0008237">
    <property type="term" value="F:metallopeptidase activity"/>
    <property type="evidence" value="ECO:0007669"/>
    <property type="project" value="UniProtKB-KW"/>
</dbReference>
<evidence type="ECO:0000256" key="7">
    <source>
        <dbReference type="ARBA" id="ARBA00022723"/>
    </source>
</evidence>
<comment type="similarity">
    <text evidence="3">Belongs to the peptidase M50B family.</text>
</comment>
<keyword evidence="6 13" id="KW-0812">Transmembrane</keyword>